<feature type="transmembrane region" description="Helical" evidence="8">
    <location>
        <begin position="116"/>
        <end position="140"/>
    </location>
</feature>
<feature type="transmembrane region" description="Helical" evidence="8">
    <location>
        <begin position="147"/>
        <end position="167"/>
    </location>
</feature>
<sequence>MSRFHAPSQRLLIGSLGALVLVLFVASLLIGYAPLDVGGALSDLIHGRDTLGALVLLQLRLPRALLGAAVGFSLGLTGAAMQGLMRNPLADPGIVGVSGAAALGAVLAFYSGLANVFALALPLGGLAGAAIATALLLALARNGTGTSLLILAGVALNSLAGALTALALNLSPSPYATLEIVFWLMGSLADRSLDHVALALPFMALGWVLMLRIGHGLDALTLGEDTAASMGISLKGLRLSATGGAAAAVGASVAVAGAIGFVGLVVPHLLRPLVGHRPGRLLLASGFGGAALTLAADCAVRLAPIRPELKLGVVTALIGAPFFLALLWRLRREAE</sequence>
<dbReference type="AlphaFoldDB" id="A0A917C3V9"/>
<evidence type="ECO:0000256" key="6">
    <source>
        <dbReference type="ARBA" id="ARBA00022989"/>
    </source>
</evidence>
<dbReference type="Proteomes" id="UP000606044">
    <property type="component" value="Unassembled WGS sequence"/>
</dbReference>
<keyword evidence="4" id="KW-1003">Cell membrane</keyword>
<dbReference type="GO" id="GO:0022857">
    <property type="term" value="F:transmembrane transporter activity"/>
    <property type="evidence" value="ECO:0007669"/>
    <property type="project" value="InterPro"/>
</dbReference>
<evidence type="ECO:0000256" key="5">
    <source>
        <dbReference type="ARBA" id="ARBA00022692"/>
    </source>
</evidence>
<dbReference type="PANTHER" id="PTHR30472:SF25">
    <property type="entry name" value="ABC TRANSPORTER PERMEASE PROTEIN MJ0876-RELATED"/>
    <property type="match status" value="1"/>
</dbReference>
<protein>
    <submittedName>
        <fullName evidence="9">ABC transporter permease</fullName>
    </submittedName>
</protein>
<dbReference type="PANTHER" id="PTHR30472">
    <property type="entry name" value="FERRIC ENTEROBACTIN TRANSPORT SYSTEM PERMEASE PROTEIN"/>
    <property type="match status" value="1"/>
</dbReference>
<keyword evidence="6 8" id="KW-1133">Transmembrane helix</keyword>
<feature type="transmembrane region" description="Helical" evidence="8">
    <location>
        <begin position="12"/>
        <end position="33"/>
    </location>
</feature>
<dbReference type="SUPFAM" id="SSF81345">
    <property type="entry name" value="ABC transporter involved in vitamin B12 uptake, BtuC"/>
    <property type="match status" value="1"/>
</dbReference>
<evidence type="ECO:0000256" key="4">
    <source>
        <dbReference type="ARBA" id="ARBA00022475"/>
    </source>
</evidence>
<reference evidence="9" key="2">
    <citation type="submission" date="2020-09" db="EMBL/GenBank/DDBJ databases">
        <authorList>
            <person name="Sun Q."/>
            <person name="Sedlacek I."/>
        </authorList>
    </citation>
    <scope>NUCLEOTIDE SEQUENCE</scope>
    <source>
        <strain evidence="9">CCM 7897</strain>
    </source>
</reference>
<dbReference type="RefSeq" id="WP_188580451.1">
    <property type="nucleotide sequence ID" value="NZ_BMCT01000004.1"/>
</dbReference>
<evidence type="ECO:0000256" key="7">
    <source>
        <dbReference type="ARBA" id="ARBA00023136"/>
    </source>
</evidence>
<evidence type="ECO:0000256" key="1">
    <source>
        <dbReference type="ARBA" id="ARBA00004651"/>
    </source>
</evidence>
<name>A0A917C3V9_9HYPH</name>
<dbReference type="Pfam" id="PF01032">
    <property type="entry name" value="FecCD"/>
    <property type="match status" value="1"/>
</dbReference>
<keyword evidence="5 8" id="KW-0812">Transmembrane</keyword>
<proteinExistence type="inferred from homology"/>
<dbReference type="GO" id="GO:0005886">
    <property type="term" value="C:plasma membrane"/>
    <property type="evidence" value="ECO:0007669"/>
    <property type="project" value="UniProtKB-SubCell"/>
</dbReference>
<evidence type="ECO:0000256" key="3">
    <source>
        <dbReference type="ARBA" id="ARBA00022448"/>
    </source>
</evidence>
<feature type="transmembrane region" description="Helical" evidence="8">
    <location>
        <begin position="64"/>
        <end position="81"/>
    </location>
</feature>
<evidence type="ECO:0000256" key="2">
    <source>
        <dbReference type="ARBA" id="ARBA00007935"/>
    </source>
</evidence>
<comment type="caution">
    <text evidence="9">The sequence shown here is derived from an EMBL/GenBank/DDBJ whole genome shotgun (WGS) entry which is preliminary data.</text>
</comment>
<dbReference type="Gene3D" id="1.10.3470.10">
    <property type="entry name" value="ABC transporter involved in vitamin B12 uptake, BtuC"/>
    <property type="match status" value="1"/>
</dbReference>
<feature type="transmembrane region" description="Helical" evidence="8">
    <location>
        <begin position="245"/>
        <end position="269"/>
    </location>
</feature>
<keyword evidence="3" id="KW-0813">Transport</keyword>
<feature type="transmembrane region" description="Helical" evidence="8">
    <location>
        <begin position="281"/>
        <end position="303"/>
    </location>
</feature>
<dbReference type="CDD" id="cd06550">
    <property type="entry name" value="TM_ABC_iron-siderophores_like"/>
    <property type="match status" value="1"/>
</dbReference>
<dbReference type="InterPro" id="IPR000522">
    <property type="entry name" value="ABC_transptr_permease_BtuC"/>
</dbReference>
<keyword evidence="10" id="KW-1185">Reference proteome</keyword>
<feature type="transmembrane region" description="Helical" evidence="8">
    <location>
        <begin position="93"/>
        <end position="110"/>
    </location>
</feature>
<organism evidence="9 10">
    <name type="scientific">Azorhizobium oxalatiphilum</name>
    <dbReference type="NCBI Taxonomy" id="980631"/>
    <lineage>
        <taxon>Bacteria</taxon>
        <taxon>Pseudomonadati</taxon>
        <taxon>Pseudomonadota</taxon>
        <taxon>Alphaproteobacteria</taxon>
        <taxon>Hyphomicrobiales</taxon>
        <taxon>Xanthobacteraceae</taxon>
        <taxon>Azorhizobium</taxon>
    </lineage>
</organism>
<keyword evidence="7 8" id="KW-0472">Membrane</keyword>
<feature type="transmembrane region" description="Helical" evidence="8">
    <location>
        <begin position="309"/>
        <end position="328"/>
    </location>
</feature>
<evidence type="ECO:0000256" key="8">
    <source>
        <dbReference type="SAM" id="Phobius"/>
    </source>
</evidence>
<evidence type="ECO:0000313" key="9">
    <source>
        <dbReference type="EMBL" id="GGF70486.1"/>
    </source>
</evidence>
<comment type="similarity">
    <text evidence="2">Belongs to the binding-protein-dependent transport system permease family. FecCD subfamily.</text>
</comment>
<reference evidence="9" key="1">
    <citation type="journal article" date="2014" name="Int. J. Syst. Evol. Microbiol.">
        <title>Complete genome sequence of Corynebacterium casei LMG S-19264T (=DSM 44701T), isolated from a smear-ripened cheese.</title>
        <authorList>
            <consortium name="US DOE Joint Genome Institute (JGI-PGF)"/>
            <person name="Walter F."/>
            <person name="Albersmeier A."/>
            <person name="Kalinowski J."/>
            <person name="Ruckert C."/>
        </authorList>
    </citation>
    <scope>NUCLEOTIDE SEQUENCE</scope>
    <source>
        <strain evidence="9">CCM 7897</strain>
    </source>
</reference>
<dbReference type="EMBL" id="BMCT01000004">
    <property type="protein sequence ID" value="GGF70486.1"/>
    <property type="molecule type" value="Genomic_DNA"/>
</dbReference>
<gene>
    <name evidence="9" type="ORF">GCM10007301_32820</name>
</gene>
<dbReference type="InterPro" id="IPR037294">
    <property type="entry name" value="ABC_BtuC-like"/>
</dbReference>
<accession>A0A917C3V9</accession>
<evidence type="ECO:0000313" key="10">
    <source>
        <dbReference type="Proteomes" id="UP000606044"/>
    </source>
</evidence>
<comment type="subcellular location">
    <subcellularLocation>
        <location evidence="1">Cell membrane</location>
        <topology evidence="1">Multi-pass membrane protein</topology>
    </subcellularLocation>
</comment>